<dbReference type="EMBL" id="CAKOFQ010007994">
    <property type="protein sequence ID" value="CAH2010685.1"/>
    <property type="molecule type" value="Genomic_DNA"/>
</dbReference>
<evidence type="ECO:0000313" key="1">
    <source>
        <dbReference type="EMBL" id="CAH2010685.1"/>
    </source>
</evidence>
<sequence>MHQSKHTKADLIQPENPCTAEVQLAKEKDVRDGGILIGCKSKAGNQKLKAIVQEKLSDSYVIHLNIGVTMLSLNWRGITEDLKQRLIISVDI</sequence>
<comment type="caution">
    <text evidence="1">The sequence shown here is derived from an EMBL/GenBank/DDBJ whole genome shotgun (WGS) entry which is preliminary data.</text>
</comment>
<keyword evidence="2" id="KW-1185">Reference proteome</keyword>
<evidence type="ECO:0000313" key="2">
    <source>
        <dbReference type="Proteomes" id="UP001152888"/>
    </source>
</evidence>
<reference evidence="1" key="1">
    <citation type="submission" date="2022-03" db="EMBL/GenBank/DDBJ databases">
        <authorList>
            <person name="Sayadi A."/>
        </authorList>
    </citation>
    <scope>NUCLEOTIDE SEQUENCE</scope>
</reference>
<proteinExistence type="predicted"/>
<dbReference type="Proteomes" id="UP001152888">
    <property type="component" value="Unassembled WGS sequence"/>
</dbReference>
<accession>A0A9P0MDZ5</accession>
<dbReference type="OrthoDB" id="6774817at2759"/>
<dbReference type="AlphaFoldDB" id="A0A9P0MDZ5"/>
<organism evidence="1 2">
    <name type="scientific">Acanthoscelides obtectus</name>
    <name type="common">Bean weevil</name>
    <name type="synonym">Bruchus obtectus</name>
    <dbReference type="NCBI Taxonomy" id="200917"/>
    <lineage>
        <taxon>Eukaryota</taxon>
        <taxon>Metazoa</taxon>
        <taxon>Ecdysozoa</taxon>
        <taxon>Arthropoda</taxon>
        <taxon>Hexapoda</taxon>
        <taxon>Insecta</taxon>
        <taxon>Pterygota</taxon>
        <taxon>Neoptera</taxon>
        <taxon>Endopterygota</taxon>
        <taxon>Coleoptera</taxon>
        <taxon>Polyphaga</taxon>
        <taxon>Cucujiformia</taxon>
        <taxon>Chrysomeloidea</taxon>
        <taxon>Chrysomelidae</taxon>
        <taxon>Bruchinae</taxon>
        <taxon>Bruchini</taxon>
        <taxon>Acanthoscelides</taxon>
    </lineage>
</organism>
<gene>
    <name evidence="1" type="ORF">ACAOBT_LOCUS31702</name>
</gene>
<name>A0A9P0MDZ5_ACAOB</name>
<protein>
    <submittedName>
        <fullName evidence="1">Uncharacterized protein</fullName>
    </submittedName>
</protein>